<feature type="active site" description="Charge relay system" evidence="5 6">
    <location>
        <position position="326"/>
    </location>
</feature>
<dbReference type="Gene3D" id="2.60.120.380">
    <property type="match status" value="1"/>
</dbReference>
<keyword evidence="4 6" id="KW-0720">Serine protease</keyword>
<evidence type="ECO:0000256" key="1">
    <source>
        <dbReference type="ARBA" id="ARBA00011073"/>
    </source>
</evidence>
<evidence type="ECO:0000256" key="6">
    <source>
        <dbReference type="PROSITE-ProRule" id="PRU01240"/>
    </source>
</evidence>
<dbReference type="InterPro" id="IPR000209">
    <property type="entry name" value="Peptidase_S8/S53_dom"/>
</dbReference>
<keyword evidence="3 6" id="KW-0378">Hydrolase</keyword>
<reference evidence="8 9" key="1">
    <citation type="submission" date="2016-11" db="EMBL/GenBank/DDBJ databases">
        <authorList>
            <person name="Jaros S."/>
            <person name="Januszkiewicz K."/>
            <person name="Wedrychowicz H."/>
        </authorList>
    </citation>
    <scope>NUCLEOTIDE SEQUENCE [LARGE SCALE GENOMIC DNA]</scope>
    <source>
        <strain evidence="8 9">NF2</strain>
    </source>
</reference>
<dbReference type="GO" id="GO:0004252">
    <property type="term" value="F:serine-type endopeptidase activity"/>
    <property type="evidence" value="ECO:0007669"/>
    <property type="project" value="UniProtKB-UniRule"/>
</dbReference>
<dbReference type="EMBL" id="CP018145">
    <property type="protein sequence ID" value="ASJ55594.1"/>
    <property type="molecule type" value="Genomic_DNA"/>
</dbReference>
<gene>
    <name evidence="8" type="ORF">BP422_19810</name>
</gene>
<feature type="active site" description="Charge relay system" evidence="5 6">
    <location>
        <position position="115"/>
    </location>
</feature>
<dbReference type="PANTHER" id="PTHR43806:SF11">
    <property type="entry name" value="CEREVISIN-RELATED"/>
    <property type="match status" value="1"/>
</dbReference>
<dbReference type="GO" id="GO:0006508">
    <property type="term" value="P:proteolysis"/>
    <property type="evidence" value="ECO:0007669"/>
    <property type="project" value="UniProtKB-KW"/>
</dbReference>
<dbReference type="SUPFAM" id="SSF52743">
    <property type="entry name" value="Subtilisin-like"/>
    <property type="match status" value="1"/>
</dbReference>
<dbReference type="PROSITE" id="PS51892">
    <property type="entry name" value="SUBTILASE"/>
    <property type="match status" value="1"/>
</dbReference>
<keyword evidence="2 6" id="KW-0645">Protease</keyword>
<dbReference type="InterPro" id="IPR050131">
    <property type="entry name" value="Peptidase_S8_subtilisin-like"/>
</dbReference>
<dbReference type="Gene3D" id="3.40.50.200">
    <property type="entry name" value="Peptidase S8/S53 domain"/>
    <property type="match status" value="1"/>
</dbReference>
<dbReference type="InterPro" id="IPR015500">
    <property type="entry name" value="Peptidase_S8_subtilisin-rel"/>
</dbReference>
<evidence type="ECO:0000259" key="7">
    <source>
        <dbReference type="Pfam" id="PF00082"/>
    </source>
</evidence>
<accession>A0A220MKD4</accession>
<evidence type="ECO:0000256" key="2">
    <source>
        <dbReference type="ARBA" id="ARBA00022670"/>
    </source>
</evidence>
<dbReference type="Pfam" id="PF00082">
    <property type="entry name" value="Peptidase_S8"/>
    <property type="match status" value="1"/>
</dbReference>
<organism evidence="8 9">
    <name type="scientific">Brevibacillus formosus</name>
    <dbReference type="NCBI Taxonomy" id="54913"/>
    <lineage>
        <taxon>Bacteria</taxon>
        <taxon>Bacillati</taxon>
        <taxon>Bacillota</taxon>
        <taxon>Bacilli</taxon>
        <taxon>Bacillales</taxon>
        <taxon>Paenibacillaceae</taxon>
        <taxon>Brevibacillus</taxon>
    </lineage>
</organism>
<feature type="active site" description="Charge relay system" evidence="5 6">
    <location>
        <position position="146"/>
    </location>
</feature>
<evidence type="ECO:0000313" key="9">
    <source>
        <dbReference type="Proteomes" id="UP000197781"/>
    </source>
</evidence>
<dbReference type="InterPro" id="IPR022398">
    <property type="entry name" value="Peptidase_S8_His-AS"/>
</dbReference>
<dbReference type="PROSITE" id="PS00138">
    <property type="entry name" value="SUBTILASE_SER"/>
    <property type="match status" value="1"/>
</dbReference>
<dbReference type="AlphaFoldDB" id="A0A220MKD4"/>
<dbReference type="InterPro" id="IPR036852">
    <property type="entry name" value="Peptidase_S8/S53_dom_sf"/>
</dbReference>
<protein>
    <recommendedName>
        <fullName evidence="7">Peptidase S8/S53 domain-containing protein</fullName>
    </recommendedName>
</protein>
<dbReference type="PROSITE" id="PS00137">
    <property type="entry name" value="SUBTILASE_HIS"/>
    <property type="match status" value="1"/>
</dbReference>
<evidence type="ECO:0000256" key="5">
    <source>
        <dbReference type="PIRSR" id="PIRSR615500-1"/>
    </source>
</evidence>
<dbReference type="GO" id="GO:0005615">
    <property type="term" value="C:extracellular space"/>
    <property type="evidence" value="ECO:0007669"/>
    <property type="project" value="TreeGrafter"/>
</dbReference>
<comment type="similarity">
    <text evidence="1 6">Belongs to the peptidase S8 family.</text>
</comment>
<dbReference type="PANTHER" id="PTHR43806">
    <property type="entry name" value="PEPTIDASE S8"/>
    <property type="match status" value="1"/>
</dbReference>
<evidence type="ECO:0000256" key="4">
    <source>
        <dbReference type="ARBA" id="ARBA00022825"/>
    </source>
</evidence>
<name>A0A220MKD4_9BACL</name>
<dbReference type="Proteomes" id="UP000197781">
    <property type="component" value="Chromosome"/>
</dbReference>
<sequence length="738" mass="78787">MSKIHLITFKEHDNGKNKTKLEKHLEKHASKKMAKKPKMHDELKHTPRVFIIEDANEELLEDLRNDPDVMFVEEDSVVYPAMAQSPAEWSHTMMDITAFHSRGYTGAGVKVGYLDTGAAPHEDLVYAGTYNANSTTVPAGADSHGHGTKVAGIIGMRNNTLGYVGIAPDCLLYGVKVDSNDGSGAMNSSAILKGTDWLVGQGVKIISCSFGSATNSPTRETQWRDHFNNNGVLFVCAAMNEANGGQYATDPDPDDCVFYPGKYDFVITVGCVTDSGRIAAYSSRGKAVDVSAVGDGVMSTRPSDANYAGTDWVTPSTLYSSFNGTSCATPHAAGILALYKQMYPNYTATQLRNLFESNVIDYGVEGQDIAYGKGMLVSPWTSKTVTRATLTGSSVSGTLVAGKPIIYKYVPTVSGKYTLTTSGAITPRVDAYGVGGNRVTGSNSTSPTVADFVAGNTYYIGVYGFPYTQAGSFTLSLSKTGELASGDGSSFAESIILPVGTVASSIPATTNKYVIFRFVAPSAGSYTFETWNAAIDLKAELYNVNLDKLASSDDEGNGSNPMFTRTMAANEVVYIKVMPYSSSNTGAFDMKATAGTSGGTGSIRKTEDFEGSMITYTWSGDWDDSKISASTGSWSYKSYAIGHGGSSQASFTETIPTTGVSPKVIFDYRVSSEQNYDFFEVLVNGVSKLKISGSTGWVLNHEIALGTGSQTVTFKYYKDGSSSAGDDAAFIDNVRISY</sequence>
<evidence type="ECO:0000256" key="3">
    <source>
        <dbReference type="ARBA" id="ARBA00022801"/>
    </source>
</evidence>
<dbReference type="InterPro" id="IPR023828">
    <property type="entry name" value="Peptidase_S8_Ser-AS"/>
</dbReference>
<dbReference type="RefSeq" id="WP_088909246.1">
    <property type="nucleotide sequence ID" value="NZ_CP018145.1"/>
</dbReference>
<proteinExistence type="inferred from homology"/>
<feature type="domain" description="Peptidase S8/S53" evidence="7">
    <location>
        <begin position="106"/>
        <end position="374"/>
    </location>
</feature>
<evidence type="ECO:0000313" key="8">
    <source>
        <dbReference type="EMBL" id="ASJ55594.1"/>
    </source>
</evidence>
<dbReference type="PRINTS" id="PR00723">
    <property type="entry name" value="SUBTILISIN"/>
</dbReference>
<dbReference type="KEGG" id="bfm:BP422_19810"/>